<dbReference type="EMBL" id="CP017819">
    <property type="protein sequence ID" value="APA10114.1"/>
    <property type="molecule type" value="Genomic_DNA"/>
</dbReference>
<evidence type="ECO:0000259" key="2">
    <source>
        <dbReference type="PROSITE" id="PS50090"/>
    </source>
</evidence>
<name>A0A1D9Q586_SCLS1</name>
<dbReference type="InterPro" id="IPR001005">
    <property type="entry name" value="SANT/Myb"/>
</dbReference>
<feature type="compositionally biased region" description="Polar residues" evidence="1">
    <location>
        <begin position="352"/>
        <end position="370"/>
    </location>
</feature>
<sequence length="560" mass="61685">MLNNAEPRIISNGFDVFVANHCMIPVQESFFEMNSNNAWSINNPSTPGGWEQNFETFREYKNFPLFQNTSGDFCQDTTPLFTDQEIQPQRKSTHAVIQPRQEPNRAHSFSIPLHPAPSMVQDYGSSPTLGTDYSHMSMDQGRRSFAAFQNCRSSTPSSMVQVSSPATSTAIHYFNSDSTSPNATYSDLSTSTVSLANTYESIESRSAVAHEGLVSGWWSDRGVNHMDRINNHTGGISGLGFYEIPSFSDGLPRAQDDQGESTADNWNHTYLPASNWPPSPFIPSTVRPKALNLSASFASTISIATTESSQISTYSSKSTAVASSPEYTPSPSPTKGQSVVDQARQTRARQMLPNSRPTRNSNAAILGQSNDRIDPENHLEPQLVTNRPAKHRRGRAGTPIISAVANTRSRTPIKGPVVATTPKNDVLKGVPPSTIGDAKLRGRSEQNEFLVRSRRAGMSYKTIRSSGKFTAAESTLRGRFRTLTKDKKDRVRKPEWTENDLRLLSKAVKEIGRGMSDGSEPQGEWKKVAEYIADNGGSYRFGNATCRKRWVALKNADEGT</sequence>
<dbReference type="VEuPathDB" id="FungiDB:sscle_06g048840"/>
<gene>
    <name evidence="3" type="ORF">sscle_06g048840</name>
</gene>
<feature type="region of interest" description="Disordered" evidence="1">
    <location>
        <begin position="413"/>
        <end position="437"/>
    </location>
</feature>
<dbReference type="OrthoDB" id="3439209at2759"/>
<evidence type="ECO:0000313" key="3">
    <source>
        <dbReference type="EMBL" id="APA10114.1"/>
    </source>
</evidence>
<proteinExistence type="predicted"/>
<feature type="compositionally biased region" description="Low complexity" evidence="1">
    <location>
        <begin position="308"/>
        <end position="329"/>
    </location>
</feature>
<protein>
    <recommendedName>
        <fullName evidence="2">Myb-like domain-containing protein</fullName>
    </recommendedName>
</protein>
<dbReference type="Proteomes" id="UP000177798">
    <property type="component" value="Chromosome 6"/>
</dbReference>
<organism evidence="3 4">
    <name type="scientific">Sclerotinia sclerotiorum (strain ATCC 18683 / 1980 / Ss-1)</name>
    <name type="common">White mold</name>
    <name type="synonym">Whetzelinia sclerotiorum</name>
    <dbReference type="NCBI Taxonomy" id="665079"/>
    <lineage>
        <taxon>Eukaryota</taxon>
        <taxon>Fungi</taxon>
        <taxon>Dikarya</taxon>
        <taxon>Ascomycota</taxon>
        <taxon>Pezizomycotina</taxon>
        <taxon>Leotiomycetes</taxon>
        <taxon>Helotiales</taxon>
        <taxon>Sclerotiniaceae</taxon>
        <taxon>Sclerotinia</taxon>
    </lineage>
</organism>
<accession>A0A1D9Q586</accession>
<feature type="region of interest" description="Disordered" evidence="1">
    <location>
        <begin position="308"/>
        <end position="394"/>
    </location>
</feature>
<feature type="domain" description="Myb-like" evidence="2">
    <location>
        <begin position="488"/>
        <end position="554"/>
    </location>
</feature>
<evidence type="ECO:0000256" key="1">
    <source>
        <dbReference type="SAM" id="MobiDB-lite"/>
    </source>
</evidence>
<feature type="compositionally biased region" description="Polar residues" evidence="1">
    <location>
        <begin position="335"/>
        <end position="345"/>
    </location>
</feature>
<dbReference type="AlphaFoldDB" id="A0A1D9Q586"/>
<feature type="region of interest" description="Disordered" evidence="1">
    <location>
        <begin position="250"/>
        <end position="269"/>
    </location>
</feature>
<evidence type="ECO:0000313" key="4">
    <source>
        <dbReference type="Proteomes" id="UP000177798"/>
    </source>
</evidence>
<dbReference type="Gene3D" id="1.10.10.60">
    <property type="entry name" value="Homeodomain-like"/>
    <property type="match status" value="1"/>
</dbReference>
<reference evidence="4" key="1">
    <citation type="journal article" date="2017" name="Genome Biol. Evol.">
        <title>The complete genome sequence of the phytopathogenic fungus Sclerotinia sclerotiorum reveals insights into the genome architecture of broad host range pathogens.</title>
        <authorList>
            <person name="Derbyshire M."/>
            <person name="Denton-Giles M."/>
            <person name="Hegedus D."/>
            <person name="Seifbarghy S."/>
            <person name="Rollins J."/>
            <person name="van Kan J."/>
            <person name="Seidl M.F."/>
            <person name="Faino L."/>
            <person name="Mbengue M."/>
            <person name="Navaud O."/>
            <person name="Raffaele S."/>
            <person name="Hammond-Kosack K."/>
            <person name="Heard S."/>
            <person name="Oliver R."/>
        </authorList>
    </citation>
    <scope>NUCLEOTIDE SEQUENCE [LARGE SCALE GENOMIC DNA]</scope>
    <source>
        <strain evidence="4">ATCC 18683 / 1980 / Ss-1</strain>
    </source>
</reference>
<dbReference type="PROSITE" id="PS50090">
    <property type="entry name" value="MYB_LIKE"/>
    <property type="match status" value="1"/>
</dbReference>